<organism evidence="2 3">
    <name type="scientific">Liparis tanakae</name>
    <name type="common">Tanaka's snailfish</name>
    <dbReference type="NCBI Taxonomy" id="230148"/>
    <lineage>
        <taxon>Eukaryota</taxon>
        <taxon>Metazoa</taxon>
        <taxon>Chordata</taxon>
        <taxon>Craniata</taxon>
        <taxon>Vertebrata</taxon>
        <taxon>Euteleostomi</taxon>
        <taxon>Actinopterygii</taxon>
        <taxon>Neopterygii</taxon>
        <taxon>Teleostei</taxon>
        <taxon>Neoteleostei</taxon>
        <taxon>Acanthomorphata</taxon>
        <taxon>Eupercaria</taxon>
        <taxon>Perciformes</taxon>
        <taxon>Cottioidei</taxon>
        <taxon>Cottales</taxon>
        <taxon>Liparidae</taxon>
        <taxon>Liparis</taxon>
    </lineage>
</organism>
<evidence type="ECO:0000313" key="2">
    <source>
        <dbReference type="EMBL" id="TNN46523.1"/>
    </source>
</evidence>
<accession>A0A4Z2G0U9</accession>
<evidence type="ECO:0000256" key="1">
    <source>
        <dbReference type="SAM" id="MobiDB-lite"/>
    </source>
</evidence>
<name>A0A4Z2G0U9_9TELE</name>
<comment type="caution">
    <text evidence="2">The sequence shown here is derived from an EMBL/GenBank/DDBJ whole genome shotgun (WGS) entry which is preliminary data.</text>
</comment>
<protein>
    <submittedName>
        <fullName evidence="2">Uncharacterized protein</fullName>
    </submittedName>
</protein>
<keyword evidence="3" id="KW-1185">Reference proteome</keyword>
<dbReference type="Proteomes" id="UP000314294">
    <property type="component" value="Unassembled WGS sequence"/>
</dbReference>
<feature type="compositionally biased region" description="Basic and acidic residues" evidence="1">
    <location>
        <begin position="118"/>
        <end position="135"/>
    </location>
</feature>
<proteinExistence type="predicted"/>
<dbReference type="EMBL" id="SRLO01000785">
    <property type="protein sequence ID" value="TNN46523.1"/>
    <property type="molecule type" value="Genomic_DNA"/>
</dbReference>
<reference evidence="2 3" key="1">
    <citation type="submission" date="2019-03" db="EMBL/GenBank/DDBJ databases">
        <title>First draft genome of Liparis tanakae, snailfish: a comprehensive survey of snailfish specific genes.</title>
        <authorList>
            <person name="Kim W."/>
            <person name="Song I."/>
            <person name="Jeong J.-H."/>
            <person name="Kim D."/>
            <person name="Kim S."/>
            <person name="Ryu S."/>
            <person name="Song J.Y."/>
            <person name="Lee S.K."/>
        </authorList>
    </citation>
    <scope>NUCLEOTIDE SEQUENCE [LARGE SCALE GENOMIC DNA]</scope>
    <source>
        <tissue evidence="2">Muscle</tissue>
    </source>
</reference>
<sequence length="135" mass="15495">MVPVGLPYLSKRRLQTRRDTVLRLALTCVGESSVVSWMVGMSSLSHGGFFLCRLLFLLPGSSVLAMPPLRPPAGRQQITKHLKNWVFHDRQIRMKMENTATDGERRKEQRNIYVVLGEDERSEKERKSIQSDGRE</sequence>
<feature type="region of interest" description="Disordered" evidence="1">
    <location>
        <begin position="116"/>
        <end position="135"/>
    </location>
</feature>
<dbReference type="AlphaFoldDB" id="A0A4Z2G0U9"/>
<gene>
    <name evidence="2" type="ORF">EYF80_043287</name>
</gene>
<evidence type="ECO:0000313" key="3">
    <source>
        <dbReference type="Proteomes" id="UP000314294"/>
    </source>
</evidence>